<feature type="transmembrane region" description="Helical" evidence="7">
    <location>
        <begin position="106"/>
        <end position="126"/>
    </location>
</feature>
<keyword evidence="5 7" id="KW-0472">Membrane</keyword>
<feature type="transmembrane region" description="Helical" evidence="7">
    <location>
        <begin position="272"/>
        <end position="295"/>
    </location>
</feature>
<dbReference type="GO" id="GO:0015101">
    <property type="term" value="F:organic cation transmembrane transporter activity"/>
    <property type="evidence" value="ECO:0007669"/>
    <property type="project" value="UniProtKB-ARBA"/>
</dbReference>
<feature type="transmembrane region" description="Helical" evidence="7">
    <location>
        <begin position="71"/>
        <end position="94"/>
    </location>
</feature>
<feature type="transmembrane region" description="Helical" evidence="7">
    <location>
        <begin position="472"/>
        <end position="493"/>
    </location>
</feature>
<feature type="transmembrane region" description="Helical" evidence="7">
    <location>
        <begin position="132"/>
        <end position="153"/>
    </location>
</feature>
<name>W9X2U3_9EURO</name>
<dbReference type="eggNOG" id="KOG1289">
    <property type="taxonomic scope" value="Eukaryota"/>
</dbReference>
<dbReference type="HOGENOM" id="CLU_004495_2_3_1"/>
<dbReference type="GeneID" id="19175751"/>
<dbReference type="PROSITE" id="PS00218">
    <property type="entry name" value="AMINO_ACID_PERMEASE_1"/>
    <property type="match status" value="1"/>
</dbReference>
<evidence type="ECO:0000313" key="8">
    <source>
        <dbReference type="EMBL" id="EXJ64799.1"/>
    </source>
</evidence>
<proteinExistence type="predicted"/>
<feature type="transmembrane region" description="Helical" evidence="7">
    <location>
        <begin position="165"/>
        <end position="186"/>
    </location>
</feature>
<evidence type="ECO:0008006" key="10">
    <source>
        <dbReference type="Google" id="ProtNLM"/>
    </source>
</evidence>
<dbReference type="PANTHER" id="PTHR45649">
    <property type="entry name" value="AMINO-ACID PERMEASE BAT1"/>
    <property type="match status" value="1"/>
</dbReference>
<reference evidence="8 9" key="1">
    <citation type="submission" date="2013-03" db="EMBL/GenBank/DDBJ databases">
        <title>The Genome Sequence of Cladophialophora yegresii CBS 114405.</title>
        <authorList>
            <consortium name="The Broad Institute Genomics Platform"/>
            <person name="Cuomo C."/>
            <person name="de Hoog S."/>
            <person name="Gorbushina A."/>
            <person name="Walker B."/>
            <person name="Young S.K."/>
            <person name="Zeng Q."/>
            <person name="Gargeya S."/>
            <person name="Fitzgerald M."/>
            <person name="Haas B."/>
            <person name="Abouelleil A."/>
            <person name="Allen A.W."/>
            <person name="Alvarado L."/>
            <person name="Arachchi H.M."/>
            <person name="Berlin A.M."/>
            <person name="Chapman S.B."/>
            <person name="Gainer-Dewar J."/>
            <person name="Goldberg J."/>
            <person name="Griggs A."/>
            <person name="Gujja S."/>
            <person name="Hansen M."/>
            <person name="Howarth C."/>
            <person name="Imamovic A."/>
            <person name="Ireland A."/>
            <person name="Larimer J."/>
            <person name="McCowan C."/>
            <person name="Murphy C."/>
            <person name="Pearson M."/>
            <person name="Poon T.W."/>
            <person name="Priest M."/>
            <person name="Roberts A."/>
            <person name="Saif S."/>
            <person name="Shea T."/>
            <person name="Sisk P."/>
            <person name="Sykes S."/>
            <person name="Wortman J."/>
            <person name="Nusbaum C."/>
            <person name="Birren B."/>
        </authorList>
    </citation>
    <scope>NUCLEOTIDE SEQUENCE [LARGE SCALE GENOMIC DNA]</scope>
    <source>
        <strain evidence="8 9">CBS 114405</strain>
    </source>
</reference>
<evidence type="ECO:0000256" key="5">
    <source>
        <dbReference type="ARBA" id="ARBA00023136"/>
    </source>
</evidence>
<evidence type="ECO:0000256" key="4">
    <source>
        <dbReference type="ARBA" id="ARBA00022989"/>
    </source>
</evidence>
<evidence type="ECO:0000256" key="3">
    <source>
        <dbReference type="ARBA" id="ARBA00022692"/>
    </source>
</evidence>
<feature type="transmembrane region" description="Helical" evidence="7">
    <location>
        <begin position="435"/>
        <end position="460"/>
    </location>
</feature>
<dbReference type="Proteomes" id="UP000019473">
    <property type="component" value="Unassembled WGS sequence"/>
</dbReference>
<dbReference type="RefSeq" id="XP_007753366.1">
    <property type="nucleotide sequence ID" value="XM_007755176.1"/>
</dbReference>
<dbReference type="STRING" id="1182544.W9X2U3"/>
<organism evidence="8 9">
    <name type="scientific">Cladophialophora yegresii CBS 114405</name>
    <dbReference type="NCBI Taxonomy" id="1182544"/>
    <lineage>
        <taxon>Eukaryota</taxon>
        <taxon>Fungi</taxon>
        <taxon>Dikarya</taxon>
        <taxon>Ascomycota</taxon>
        <taxon>Pezizomycotina</taxon>
        <taxon>Eurotiomycetes</taxon>
        <taxon>Chaetothyriomycetidae</taxon>
        <taxon>Chaetothyriales</taxon>
        <taxon>Herpotrichiellaceae</taxon>
        <taxon>Cladophialophora</taxon>
    </lineage>
</organism>
<comment type="caution">
    <text evidence="8">The sequence shown here is derived from an EMBL/GenBank/DDBJ whole genome shotgun (WGS) entry which is preliminary data.</text>
</comment>
<dbReference type="InterPro" id="IPR004840">
    <property type="entry name" value="Amino_acid_permease_CS"/>
</dbReference>
<comment type="subcellular location">
    <subcellularLocation>
        <location evidence="1">Membrane</location>
        <topology evidence="1">Multi-pass membrane protein</topology>
    </subcellularLocation>
</comment>
<dbReference type="InterPro" id="IPR002293">
    <property type="entry name" value="AA/rel_permease1"/>
</dbReference>
<gene>
    <name evidence="8" type="ORF">A1O7_01137</name>
</gene>
<dbReference type="EMBL" id="AMGW01000001">
    <property type="protein sequence ID" value="EXJ64799.1"/>
    <property type="molecule type" value="Genomic_DNA"/>
</dbReference>
<sequence>MAEPRRRSSTGRRRTSIQDDAAMLAGLGVKQELQRNFSFLSMLGLAFAILNSWTALGASMSLALPSGGPDAVIWGLVVAGICNLSLAASLAEFLSAYPTAGGQYHWVAVISWKRWVPLLSWITGWINTAGWVALTATAGLLGSQLIIGIIALCSPGYEAHRWHQFLIYIGYNLFAFAVNAFITRLLPLVNKAALIWSLTGWLVISITVLACSSPNYQGGGFVYRTFINETGWPDGLAWLLGLLQGGLGLTGFDAVAHCVEEVGNPTVVGPRIMIGCVLIGVFTGFIYLSVLLFVAKDVETVISSAAGPMLQIFYDATSSKAGSVCLLMFPLVCLLFAAVSIMTTSSRMVYAFARDGGLPASRFFAKVDRRLQVPLNALWLTTILVIIFGCIFLGSSSAFNAIVSASVVALGVTYAIPPAINCLRGRRMLPASRPFILPTWLGWTCNLIGIAYVILTTVLFMFPPEKDVTGSNMNYCVAAFAIVLVISTIQWFIDGRKNYTGPQIDIDALKAGEIVGMAPAEGEAGGVNVTRSSDDTLNGGAEKKAEI</sequence>
<dbReference type="PIRSF" id="PIRSF006060">
    <property type="entry name" value="AA_transporter"/>
    <property type="match status" value="1"/>
</dbReference>
<keyword evidence="4 7" id="KW-1133">Transmembrane helix</keyword>
<evidence type="ECO:0000256" key="1">
    <source>
        <dbReference type="ARBA" id="ARBA00004141"/>
    </source>
</evidence>
<keyword evidence="2" id="KW-0813">Transport</keyword>
<evidence type="ECO:0000256" key="6">
    <source>
        <dbReference type="SAM" id="MobiDB-lite"/>
    </source>
</evidence>
<evidence type="ECO:0000313" key="9">
    <source>
        <dbReference type="Proteomes" id="UP000019473"/>
    </source>
</evidence>
<dbReference type="GO" id="GO:0016020">
    <property type="term" value="C:membrane"/>
    <property type="evidence" value="ECO:0007669"/>
    <property type="project" value="UniProtKB-SubCell"/>
</dbReference>
<feature type="transmembrane region" description="Helical" evidence="7">
    <location>
        <begin position="192"/>
        <end position="211"/>
    </location>
</feature>
<accession>W9X2U3</accession>
<feature type="transmembrane region" description="Helical" evidence="7">
    <location>
        <begin position="327"/>
        <end position="352"/>
    </location>
</feature>
<feature type="transmembrane region" description="Helical" evidence="7">
    <location>
        <begin position="37"/>
        <end position="59"/>
    </location>
</feature>
<dbReference type="FunFam" id="1.20.1740.10:FF:000046">
    <property type="entry name" value="Amino-acid permease, putative"/>
    <property type="match status" value="1"/>
</dbReference>
<dbReference type="AlphaFoldDB" id="W9X2U3"/>
<keyword evidence="9" id="KW-1185">Reference proteome</keyword>
<evidence type="ECO:0000256" key="2">
    <source>
        <dbReference type="ARBA" id="ARBA00022448"/>
    </source>
</evidence>
<evidence type="ECO:0000256" key="7">
    <source>
        <dbReference type="SAM" id="Phobius"/>
    </source>
</evidence>
<dbReference type="Gene3D" id="1.20.1740.10">
    <property type="entry name" value="Amino acid/polyamine transporter I"/>
    <property type="match status" value="1"/>
</dbReference>
<dbReference type="OrthoDB" id="4476201at2759"/>
<protein>
    <recommendedName>
        <fullName evidence="10">Choline permease</fullName>
    </recommendedName>
</protein>
<feature type="transmembrane region" description="Helical" evidence="7">
    <location>
        <begin position="373"/>
        <end position="395"/>
    </location>
</feature>
<dbReference type="Pfam" id="PF13520">
    <property type="entry name" value="AA_permease_2"/>
    <property type="match status" value="1"/>
</dbReference>
<dbReference type="GO" id="GO:0006865">
    <property type="term" value="P:amino acid transport"/>
    <property type="evidence" value="ECO:0007669"/>
    <property type="project" value="InterPro"/>
</dbReference>
<dbReference type="PANTHER" id="PTHR45649:SF14">
    <property type="entry name" value="GABA PERMEASE"/>
    <property type="match status" value="1"/>
</dbReference>
<dbReference type="VEuPathDB" id="FungiDB:A1O7_01137"/>
<feature type="transmembrane region" description="Helical" evidence="7">
    <location>
        <begin position="401"/>
        <end position="423"/>
    </location>
</feature>
<feature type="region of interest" description="Disordered" evidence="6">
    <location>
        <begin position="525"/>
        <end position="547"/>
    </location>
</feature>
<keyword evidence="3 7" id="KW-0812">Transmembrane</keyword>